<organism evidence="1 2">
    <name type="scientific">Argiope bruennichi</name>
    <name type="common">Wasp spider</name>
    <name type="synonym">Aranea bruennichi</name>
    <dbReference type="NCBI Taxonomy" id="94029"/>
    <lineage>
        <taxon>Eukaryota</taxon>
        <taxon>Metazoa</taxon>
        <taxon>Ecdysozoa</taxon>
        <taxon>Arthropoda</taxon>
        <taxon>Chelicerata</taxon>
        <taxon>Arachnida</taxon>
        <taxon>Araneae</taxon>
        <taxon>Araneomorphae</taxon>
        <taxon>Entelegynae</taxon>
        <taxon>Araneoidea</taxon>
        <taxon>Araneidae</taxon>
        <taxon>Argiope</taxon>
    </lineage>
</organism>
<dbReference type="Proteomes" id="UP000807504">
    <property type="component" value="Unassembled WGS sequence"/>
</dbReference>
<dbReference type="AlphaFoldDB" id="A0A8T0FV40"/>
<proteinExistence type="predicted"/>
<reference evidence="1" key="1">
    <citation type="journal article" date="2020" name="bioRxiv">
        <title>Chromosome-level reference genome of the European wasp spider Argiope bruennichi: a resource for studies on range expansion and evolutionary adaptation.</title>
        <authorList>
            <person name="Sheffer M.M."/>
            <person name="Hoppe A."/>
            <person name="Krehenwinkel H."/>
            <person name="Uhl G."/>
            <person name="Kuss A.W."/>
            <person name="Jensen L."/>
            <person name="Jensen C."/>
            <person name="Gillespie R.G."/>
            <person name="Hoff K.J."/>
            <person name="Prost S."/>
        </authorList>
    </citation>
    <scope>NUCLEOTIDE SEQUENCE</scope>
</reference>
<reference evidence="1" key="2">
    <citation type="submission" date="2020-06" db="EMBL/GenBank/DDBJ databases">
        <authorList>
            <person name="Sheffer M."/>
        </authorList>
    </citation>
    <scope>NUCLEOTIDE SEQUENCE</scope>
</reference>
<comment type="caution">
    <text evidence="1">The sequence shown here is derived from an EMBL/GenBank/DDBJ whole genome shotgun (WGS) entry which is preliminary data.</text>
</comment>
<accession>A0A8T0FV40</accession>
<name>A0A8T0FV40_ARGBR</name>
<evidence type="ECO:0000313" key="2">
    <source>
        <dbReference type="Proteomes" id="UP000807504"/>
    </source>
</evidence>
<gene>
    <name evidence="1" type="ORF">HNY73_002533</name>
</gene>
<protein>
    <submittedName>
        <fullName evidence="1">Uncharacterized protein</fullName>
    </submittedName>
</protein>
<sequence length="97" mass="10864">MGCLYQGRECEVCRPPTQMWATLLSSNLGGRLSEPRATRDNTSSYNISDCWTPITCLAKTTTSGKMQELTIESGVLEWLFGRQPEVTLCSWEMLEAP</sequence>
<keyword evidence="2" id="KW-1185">Reference proteome</keyword>
<dbReference type="EMBL" id="JABXBU010000002">
    <property type="protein sequence ID" value="KAF8794562.1"/>
    <property type="molecule type" value="Genomic_DNA"/>
</dbReference>
<evidence type="ECO:0000313" key="1">
    <source>
        <dbReference type="EMBL" id="KAF8794562.1"/>
    </source>
</evidence>